<dbReference type="AlphaFoldDB" id="A0A226CVZ0"/>
<dbReference type="InterPro" id="IPR052240">
    <property type="entry name" value="SAP_domain_ribonucleoprotein"/>
</dbReference>
<sequence>MDDLASLKLPELKKECKTRGLSTSGNKADLVTRLQTAMSTEKPPSDDSVLDDALIDEDSMLDDDDESDDLADLTTNSIDITSPTSKIPPASISKVVAGSPTKLPISPVKTVEAVKRPAPSSPSKTQANGDSEVRSPAAKKKITINRESVQALPVTDSTPSEASDGDKDEKKIVKVGAVSLTAEEKARLRAQKFGATGGVSSTPSAAVAKSTEGKPAPIVDEKLKKRAERFNNGTSAVTSSESKVVSLTTEDDVKLAKRKERFGLVDESEKKETRAARFGAAAAAVPPSTTATTATNSSDKKTLRAARFAT</sequence>
<dbReference type="GO" id="GO:1990904">
    <property type="term" value="C:ribonucleoprotein complex"/>
    <property type="evidence" value="ECO:0007669"/>
    <property type="project" value="UniProtKB-KW"/>
</dbReference>
<dbReference type="Pfam" id="PF02037">
    <property type="entry name" value="SAP"/>
    <property type="match status" value="1"/>
</dbReference>
<dbReference type="InterPro" id="IPR036361">
    <property type="entry name" value="SAP_dom_sf"/>
</dbReference>
<comment type="similarity">
    <text evidence="2">Belongs to the SAP domain-containing ribonucleoprotein family.</text>
</comment>
<dbReference type="PROSITE" id="PS50800">
    <property type="entry name" value="SAP"/>
    <property type="match status" value="1"/>
</dbReference>
<organism evidence="5 6">
    <name type="scientific">Folsomia candida</name>
    <name type="common">Springtail</name>
    <dbReference type="NCBI Taxonomy" id="158441"/>
    <lineage>
        <taxon>Eukaryota</taxon>
        <taxon>Metazoa</taxon>
        <taxon>Ecdysozoa</taxon>
        <taxon>Arthropoda</taxon>
        <taxon>Hexapoda</taxon>
        <taxon>Collembola</taxon>
        <taxon>Entomobryomorpha</taxon>
        <taxon>Isotomoidea</taxon>
        <taxon>Isotomidae</taxon>
        <taxon>Proisotominae</taxon>
        <taxon>Folsomia</taxon>
    </lineage>
</organism>
<proteinExistence type="inferred from homology"/>
<gene>
    <name evidence="5" type="ORF">Fcan01_28712</name>
</gene>
<dbReference type="EMBL" id="LNIX01000130">
    <property type="protein sequence ID" value="OXA36521.1"/>
    <property type="molecule type" value="Genomic_DNA"/>
</dbReference>
<dbReference type="SUPFAM" id="SSF68906">
    <property type="entry name" value="SAP domain"/>
    <property type="match status" value="1"/>
</dbReference>
<dbReference type="GO" id="GO:0005634">
    <property type="term" value="C:nucleus"/>
    <property type="evidence" value="ECO:0007669"/>
    <property type="project" value="TreeGrafter"/>
</dbReference>
<dbReference type="OMA" id="ETPTKKH"/>
<evidence type="ECO:0000256" key="3">
    <source>
        <dbReference type="SAM" id="MobiDB-lite"/>
    </source>
</evidence>
<evidence type="ECO:0000313" key="6">
    <source>
        <dbReference type="Proteomes" id="UP000198287"/>
    </source>
</evidence>
<dbReference type="SMART" id="SM00513">
    <property type="entry name" value="SAP"/>
    <property type="match status" value="1"/>
</dbReference>
<dbReference type="OrthoDB" id="5837849at2759"/>
<dbReference type="InterPro" id="IPR003034">
    <property type="entry name" value="SAP_dom"/>
</dbReference>
<feature type="compositionally biased region" description="Low complexity" evidence="3">
    <location>
        <begin position="276"/>
        <end position="295"/>
    </location>
</feature>
<dbReference type="Proteomes" id="UP000198287">
    <property type="component" value="Unassembled WGS sequence"/>
</dbReference>
<reference evidence="5 6" key="1">
    <citation type="submission" date="2015-12" db="EMBL/GenBank/DDBJ databases">
        <title>The genome of Folsomia candida.</title>
        <authorList>
            <person name="Faddeeva A."/>
            <person name="Derks M.F."/>
            <person name="Anvar Y."/>
            <person name="Smit S."/>
            <person name="Van Straalen N."/>
            <person name="Roelofs D."/>
        </authorList>
    </citation>
    <scope>NUCLEOTIDE SEQUENCE [LARGE SCALE GENOMIC DNA]</scope>
    <source>
        <strain evidence="5 6">VU population</strain>
        <tissue evidence="5">Whole body</tissue>
    </source>
</reference>
<evidence type="ECO:0000256" key="1">
    <source>
        <dbReference type="ARBA" id="ARBA00022553"/>
    </source>
</evidence>
<evidence type="ECO:0000259" key="4">
    <source>
        <dbReference type="PROSITE" id="PS50800"/>
    </source>
</evidence>
<comment type="caution">
    <text evidence="5">The sequence shown here is derived from an EMBL/GenBank/DDBJ whole genome shotgun (WGS) entry which is preliminary data.</text>
</comment>
<feature type="region of interest" description="Disordered" evidence="3">
    <location>
        <begin position="37"/>
        <end position="171"/>
    </location>
</feature>
<evidence type="ECO:0000256" key="2">
    <source>
        <dbReference type="ARBA" id="ARBA00046328"/>
    </source>
</evidence>
<protein>
    <submittedName>
        <fullName evidence="5">SAP domain-containing ribonucleoprotein</fullName>
    </submittedName>
</protein>
<feature type="compositionally biased region" description="Acidic residues" evidence="3">
    <location>
        <begin position="48"/>
        <end position="71"/>
    </location>
</feature>
<feature type="region of interest" description="Disordered" evidence="3">
    <location>
        <begin position="195"/>
        <end position="216"/>
    </location>
</feature>
<keyword evidence="1" id="KW-0597">Phosphoprotein</keyword>
<feature type="domain" description="SAP" evidence="4">
    <location>
        <begin position="4"/>
        <end position="38"/>
    </location>
</feature>
<keyword evidence="5" id="KW-0687">Ribonucleoprotein</keyword>
<feature type="region of interest" description="Disordered" evidence="3">
    <location>
        <begin position="267"/>
        <end position="310"/>
    </location>
</feature>
<dbReference type="PANTHER" id="PTHR46551:SF1">
    <property type="entry name" value="SAP DOMAIN-CONTAINING RIBONUCLEOPROTEIN"/>
    <property type="match status" value="1"/>
</dbReference>
<evidence type="ECO:0000313" key="5">
    <source>
        <dbReference type="EMBL" id="OXA36521.1"/>
    </source>
</evidence>
<keyword evidence="6" id="KW-1185">Reference proteome</keyword>
<dbReference type="GO" id="GO:0016973">
    <property type="term" value="P:poly(A)+ mRNA export from nucleus"/>
    <property type="evidence" value="ECO:0007669"/>
    <property type="project" value="TreeGrafter"/>
</dbReference>
<name>A0A226CVZ0_FOLCA</name>
<feature type="compositionally biased region" description="Polar residues" evidence="3">
    <location>
        <begin position="74"/>
        <end position="85"/>
    </location>
</feature>
<dbReference type="PANTHER" id="PTHR46551">
    <property type="entry name" value="SAP DOMAIN-CONTAINING RIBONUCLEOPROTEIN"/>
    <property type="match status" value="1"/>
</dbReference>
<dbReference type="Gene3D" id="1.10.720.30">
    <property type="entry name" value="SAP domain"/>
    <property type="match status" value="1"/>
</dbReference>
<accession>A0A226CVZ0</accession>
<dbReference type="STRING" id="158441.A0A226CVZ0"/>